<evidence type="ECO:0000256" key="1">
    <source>
        <dbReference type="SAM" id="MobiDB-lite"/>
    </source>
</evidence>
<dbReference type="Proteomes" id="UP000016933">
    <property type="component" value="Unassembled WGS sequence"/>
</dbReference>
<reference evidence="2 3" key="2">
    <citation type="journal article" date="2012" name="PLoS Pathog.">
        <title>Diverse lifestyles and strategies of plant pathogenesis encoded in the genomes of eighteen Dothideomycetes fungi.</title>
        <authorList>
            <person name="Ohm R.A."/>
            <person name="Feau N."/>
            <person name="Henrissat B."/>
            <person name="Schoch C.L."/>
            <person name="Horwitz B.A."/>
            <person name="Barry K.W."/>
            <person name="Condon B.J."/>
            <person name="Copeland A.C."/>
            <person name="Dhillon B."/>
            <person name="Glaser F."/>
            <person name="Hesse C.N."/>
            <person name="Kosti I."/>
            <person name="LaButti K."/>
            <person name="Lindquist E.A."/>
            <person name="Lucas S."/>
            <person name="Salamov A.A."/>
            <person name="Bradshaw R.E."/>
            <person name="Ciuffetti L."/>
            <person name="Hamelin R.C."/>
            <person name="Kema G.H.J."/>
            <person name="Lawrence C."/>
            <person name="Scott J.A."/>
            <person name="Spatafora J.W."/>
            <person name="Turgeon B.G."/>
            <person name="de Wit P.J.G.M."/>
            <person name="Zhong S."/>
            <person name="Goodwin S.B."/>
            <person name="Grigoriev I.V."/>
        </authorList>
    </citation>
    <scope>NUCLEOTIDE SEQUENCE [LARGE SCALE GENOMIC DNA]</scope>
    <source>
        <strain evidence="3">NZE10 / CBS 128990</strain>
    </source>
</reference>
<feature type="region of interest" description="Disordered" evidence="1">
    <location>
        <begin position="138"/>
        <end position="178"/>
    </location>
</feature>
<dbReference type="EMBL" id="KB446535">
    <property type="protein sequence ID" value="EME48940.1"/>
    <property type="molecule type" value="Genomic_DNA"/>
</dbReference>
<feature type="region of interest" description="Disordered" evidence="1">
    <location>
        <begin position="277"/>
        <end position="330"/>
    </location>
</feature>
<dbReference type="AlphaFoldDB" id="N1Q2Q8"/>
<reference evidence="3" key="1">
    <citation type="journal article" date="2012" name="PLoS Genet.">
        <title>The genomes of the fungal plant pathogens Cladosporium fulvum and Dothistroma septosporum reveal adaptation to different hosts and lifestyles but also signatures of common ancestry.</title>
        <authorList>
            <person name="de Wit P.J.G.M."/>
            <person name="van der Burgt A."/>
            <person name="Oekmen B."/>
            <person name="Stergiopoulos I."/>
            <person name="Abd-Elsalam K.A."/>
            <person name="Aerts A.L."/>
            <person name="Bahkali A.H."/>
            <person name="Beenen H.G."/>
            <person name="Chettri P."/>
            <person name="Cox M.P."/>
            <person name="Datema E."/>
            <person name="de Vries R.P."/>
            <person name="Dhillon B."/>
            <person name="Ganley A.R."/>
            <person name="Griffiths S.A."/>
            <person name="Guo Y."/>
            <person name="Hamelin R.C."/>
            <person name="Henrissat B."/>
            <person name="Kabir M.S."/>
            <person name="Jashni M.K."/>
            <person name="Kema G."/>
            <person name="Klaubauf S."/>
            <person name="Lapidus A."/>
            <person name="Levasseur A."/>
            <person name="Lindquist E."/>
            <person name="Mehrabi R."/>
            <person name="Ohm R.A."/>
            <person name="Owen T.J."/>
            <person name="Salamov A."/>
            <person name="Schwelm A."/>
            <person name="Schijlen E."/>
            <person name="Sun H."/>
            <person name="van den Burg H.A."/>
            <person name="van Ham R.C.H.J."/>
            <person name="Zhang S."/>
            <person name="Goodwin S.B."/>
            <person name="Grigoriev I.V."/>
            <person name="Collemare J."/>
            <person name="Bradshaw R.E."/>
        </authorList>
    </citation>
    <scope>NUCLEOTIDE SEQUENCE [LARGE SCALE GENOMIC DNA]</scope>
    <source>
        <strain evidence="3">NZE10 / CBS 128990</strain>
    </source>
</reference>
<sequence length="462" mass="51752">MPPNKFVLSWLQHAIRTAPGPFFPFHADGKANFLLLATDHSDIVIIGFLRNDYACGVHWSCRSRHNDWRQLGIPQELVDTILCTFDLSRYMAKQDVASDPLPLYIQGPATSRPAIQKRQASRAVSAQQDVDNFVPTPTVSNHHQTSHPRLPCIAKPCHHAPSNHRRSSPQSHRGRGVRSVDVRQQLWNRILLRRRDRRKKDPHAVAVIWRRDCTPAEKIPDELVVICVQQNSDWPGVRRTIFELCSGASLHKNAAMRKAAHVSDSEDPSISRVWNVQHRNKKRNWDARQIPKDSQSRSSIGNTDAVAGADNPENNSCPEDLQYAAPRDLQQDSVRRQDIAHATMMETEFPELKCTIAIHMAKAQSAPSAAATGTSLACPKTASPIRTVPAGIPSHADFGARGNSERTPYNRPSDDQSELPDYAPPLHGPMQKLPHGTVLKIEKNKERPKLGLERFVPKPIKD</sequence>
<feature type="compositionally biased region" description="Basic and acidic residues" evidence="1">
    <location>
        <begin position="440"/>
        <end position="462"/>
    </location>
</feature>
<dbReference type="HOGENOM" id="CLU_591857_0_0_1"/>
<protein>
    <submittedName>
        <fullName evidence="2">Uncharacterized protein</fullName>
    </submittedName>
</protein>
<gene>
    <name evidence="2" type="ORF">DOTSEDRAFT_76415</name>
</gene>
<feature type="compositionally biased region" description="Basic residues" evidence="1">
    <location>
        <begin position="156"/>
        <end position="176"/>
    </location>
</feature>
<proteinExistence type="predicted"/>
<accession>N1Q2Q8</accession>
<organism evidence="2 3">
    <name type="scientific">Dothistroma septosporum (strain NZE10 / CBS 128990)</name>
    <name type="common">Red band needle blight fungus</name>
    <name type="synonym">Mycosphaerella pini</name>
    <dbReference type="NCBI Taxonomy" id="675120"/>
    <lineage>
        <taxon>Eukaryota</taxon>
        <taxon>Fungi</taxon>
        <taxon>Dikarya</taxon>
        <taxon>Ascomycota</taxon>
        <taxon>Pezizomycotina</taxon>
        <taxon>Dothideomycetes</taxon>
        <taxon>Dothideomycetidae</taxon>
        <taxon>Mycosphaerellales</taxon>
        <taxon>Mycosphaerellaceae</taxon>
        <taxon>Dothistroma</taxon>
    </lineage>
</organism>
<name>N1Q2Q8_DOTSN</name>
<keyword evidence="3" id="KW-1185">Reference proteome</keyword>
<evidence type="ECO:0000313" key="2">
    <source>
        <dbReference type="EMBL" id="EME48940.1"/>
    </source>
</evidence>
<feature type="region of interest" description="Disordered" evidence="1">
    <location>
        <begin position="387"/>
        <end position="462"/>
    </location>
</feature>
<feature type="compositionally biased region" description="Basic and acidic residues" evidence="1">
    <location>
        <begin position="283"/>
        <end position="295"/>
    </location>
</feature>
<evidence type="ECO:0000313" key="3">
    <source>
        <dbReference type="Proteomes" id="UP000016933"/>
    </source>
</evidence>